<organism evidence="1 2">
    <name type="scientific">Salegentibacter agarivorans</name>
    <dbReference type="NCBI Taxonomy" id="345907"/>
    <lineage>
        <taxon>Bacteria</taxon>
        <taxon>Pseudomonadati</taxon>
        <taxon>Bacteroidota</taxon>
        <taxon>Flavobacteriia</taxon>
        <taxon>Flavobacteriales</taxon>
        <taxon>Flavobacteriaceae</taxon>
        <taxon>Salegentibacter</taxon>
    </lineage>
</organism>
<dbReference type="InterPro" id="IPR048012">
    <property type="entry name" value="BfmA-like_N"/>
</dbReference>
<sequence>MLDFFYYNEISPQERLGPTGRTIEASLKKRINAVMAVMREIEKTQTKPTVVMIQSLFEMEEPQKKPLILEKKLVEEKERVGLREKTNSQN</sequence>
<gene>
    <name evidence="1" type="ORF">SAMN04488033_108143</name>
</gene>
<dbReference type="AlphaFoldDB" id="A0A1I2LLC9"/>
<evidence type="ECO:0000313" key="2">
    <source>
        <dbReference type="Proteomes" id="UP000199116"/>
    </source>
</evidence>
<keyword evidence="2" id="KW-1185">Reference proteome</keyword>
<evidence type="ECO:0008006" key="3">
    <source>
        <dbReference type="Google" id="ProtNLM"/>
    </source>
</evidence>
<protein>
    <recommendedName>
        <fullName evidence="3">Neuroendocrine-specific golgi protein P55 (NESP55)</fullName>
    </recommendedName>
</protein>
<reference evidence="2" key="1">
    <citation type="submission" date="2016-10" db="EMBL/GenBank/DDBJ databases">
        <authorList>
            <person name="Varghese N."/>
            <person name="Submissions S."/>
        </authorList>
    </citation>
    <scope>NUCLEOTIDE SEQUENCE [LARGE SCALE GENOMIC DNA]</scope>
    <source>
        <strain evidence="2">DSM 23515</strain>
    </source>
</reference>
<name>A0A1I2LLC9_9FLAO</name>
<accession>A0A1I2LLC9</accession>
<proteinExistence type="predicted"/>
<evidence type="ECO:0000313" key="1">
    <source>
        <dbReference type="EMBL" id="SFF77891.1"/>
    </source>
</evidence>
<dbReference type="EMBL" id="FOOH01000008">
    <property type="protein sequence ID" value="SFF77891.1"/>
    <property type="molecule type" value="Genomic_DNA"/>
</dbReference>
<dbReference type="NCBIfam" id="NF041200">
    <property type="entry name" value="mob_BfmA_Nterm"/>
    <property type="match status" value="1"/>
</dbReference>
<dbReference type="Proteomes" id="UP000199116">
    <property type="component" value="Unassembled WGS sequence"/>
</dbReference>